<organism evidence="3 4">
    <name type="scientific">Lacrimispora algidixylanolytica</name>
    <dbReference type="NCBI Taxonomy" id="94868"/>
    <lineage>
        <taxon>Bacteria</taxon>
        <taxon>Bacillati</taxon>
        <taxon>Bacillota</taxon>
        <taxon>Clostridia</taxon>
        <taxon>Lachnospirales</taxon>
        <taxon>Lachnospiraceae</taxon>
        <taxon>Lacrimispora</taxon>
    </lineage>
</organism>
<keyword evidence="4" id="KW-1185">Reference proteome</keyword>
<dbReference type="AlphaFoldDB" id="A0A419SZ01"/>
<proteinExistence type="predicted"/>
<comment type="caution">
    <text evidence="3">The sequence shown here is derived from an EMBL/GenBank/DDBJ whole genome shotgun (WGS) entry which is preliminary data.</text>
</comment>
<evidence type="ECO:0000256" key="1">
    <source>
        <dbReference type="SAM" id="Phobius"/>
    </source>
</evidence>
<feature type="transmembrane region" description="Helical" evidence="1">
    <location>
        <begin position="143"/>
        <end position="162"/>
    </location>
</feature>
<gene>
    <name evidence="3" type="ORF">BET01_06090</name>
</gene>
<dbReference type="OrthoDB" id="182577at2"/>
<dbReference type="InterPro" id="IPR042099">
    <property type="entry name" value="ANL_N_sf"/>
</dbReference>
<evidence type="ECO:0000313" key="4">
    <source>
        <dbReference type="Proteomes" id="UP000284277"/>
    </source>
</evidence>
<dbReference type="Pfam" id="PF04443">
    <property type="entry name" value="LuxE"/>
    <property type="match status" value="1"/>
</dbReference>
<dbReference type="GO" id="GO:0008218">
    <property type="term" value="P:bioluminescence"/>
    <property type="evidence" value="ECO:0007669"/>
    <property type="project" value="InterPro"/>
</dbReference>
<name>A0A419SZ01_9FIRM</name>
<dbReference type="EMBL" id="MCIA01000031">
    <property type="protein sequence ID" value="RKD30474.1"/>
    <property type="molecule type" value="Genomic_DNA"/>
</dbReference>
<accession>A0A419SZ01</accession>
<evidence type="ECO:0000259" key="2">
    <source>
        <dbReference type="Pfam" id="PF04443"/>
    </source>
</evidence>
<dbReference type="GO" id="GO:0047474">
    <property type="term" value="F:long-chain fatty acid--protein ligase activity"/>
    <property type="evidence" value="ECO:0007669"/>
    <property type="project" value="InterPro"/>
</dbReference>
<reference evidence="3 4" key="1">
    <citation type="submission" date="2016-08" db="EMBL/GenBank/DDBJ databases">
        <title>A new outlook on sporulation: Clostridium algidixylanolyticum.</title>
        <authorList>
            <person name="Poppleton D.I."/>
            <person name="Gribaldo S."/>
        </authorList>
    </citation>
    <scope>NUCLEOTIDE SEQUENCE [LARGE SCALE GENOMIC DNA]</scope>
    <source>
        <strain evidence="3 4">SPL73</strain>
    </source>
</reference>
<keyword evidence="1" id="KW-1133">Transmembrane helix</keyword>
<feature type="domain" description="Acyl-protein synthetase LuxE" evidence="2">
    <location>
        <begin position="6"/>
        <end position="354"/>
    </location>
</feature>
<feature type="transmembrane region" description="Helical" evidence="1">
    <location>
        <begin position="182"/>
        <end position="201"/>
    </location>
</feature>
<dbReference type="Gene3D" id="3.40.50.12780">
    <property type="entry name" value="N-terminal domain of ligase-like"/>
    <property type="match status" value="1"/>
</dbReference>
<keyword evidence="1" id="KW-0472">Membrane</keyword>
<dbReference type="InterPro" id="IPR007534">
    <property type="entry name" value="LuxE"/>
</dbReference>
<dbReference type="Proteomes" id="UP000284277">
    <property type="component" value="Unassembled WGS sequence"/>
</dbReference>
<protein>
    <submittedName>
        <fullName evidence="3">Acyl-protein synthetase</fullName>
    </submittedName>
</protein>
<evidence type="ECO:0000313" key="3">
    <source>
        <dbReference type="EMBL" id="RKD30474.1"/>
    </source>
</evidence>
<sequence>MDYKDIFKRKPYFTEKAEKETLYGEWLTELTEYHRERCTPYGKLLKNLKVPQYQHMREEEIPMLPIGLFKDFDLVSIPEQTVFKTMTSSGTSGQKVSRIYLDTETADYQQRALVAIGGDFWGDARLPLLVIDSPRVLKDRNLFSARGAGILGFSIFSSRICYGLDKDMNLDLEGIELFLNRYQGETILIFGFTYIIWNYFYQALKRLGQSFHLPKGILVHGGGFKKLTDQSVSSEEFKERITEVTGINRIHNYYGMAEQTGSIYMECPFGHLHASIYSDIITRRAKDFKVCSYGEKGIIQVFSPLAFSYPGHSILTEDEGVILGEDDCPCGRKGKYFRVLGRIQQAEIRGCSDTYDG</sequence>
<keyword evidence="1" id="KW-0812">Transmembrane</keyword>